<dbReference type="Proteomes" id="UP000490060">
    <property type="component" value="Unassembled WGS sequence"/>
</dbReference>
<dbReference type="InterPro" id="IPR012394">
    <property type="entry name" value="Aldehyde_DH_NAD(P)"/>
</dbReference>
<dbReference type="InterPro" id="IPR016160">
    <property type="entry name" value="Ald_DH_CS_CYS"/>
</dbReference>
<evidence type="ECO:0000313" key="10">
    <source>
        <dbReference type="Proteomes" id="UP000490060"/>
    </source>
</evidence>
<dbReference type="InterPro" id="IPR029510">
    <property type="entry name" value="Ald_DH_CS_GLU"/>
</dbReference>
<dbReference type="GO" id="GO:0004029">
    <property type="term" value="F:aldehyde dehydrogenase (NAD+) activity"/>
    <property type="evidence" value="ECO:0007669"/>
    <property type="project" value="TreeGrafter"/>
</dbReference>
<dbReference type="InterPro" id="IPR015590">
    <property type="entry name" value="Aldehyde_DH_dom"/>
</dbReference>
<dbReference type="GO" id="GO:0006081">
    <property type="term" value="P:aldehyde metabolic process"/>
    <property type="evidence" value="ECO:0007669"/>
    <property type="project" value="InterPro"/>
</dbReference>
<dbReference type="AlphaFoldDB" id="A0A2I2M9V2"/>
<evidence type="ECO:0000256" key="6">
    <source>
        <dbReference type="PROSITE-ProRule" id="PRU10007"/>
    </source>
</evidence>
<protein>
    <recommendedName>
        <fullName evidence="4">Aldehyde dehydrogenase</fullName>
    </recommendedName>
</protein>
<dbReference type="PANTHER" id="PTHR43570">
    <property type="entry name" value="ALDEHYDE DEHYDROGENASE"/>
    <property type="match status" value="1"/>
</dbReference>
<evidence type="ECO:0000256" key="4">
    <source>
        <dbReference type="PIRNR" id="PIRNR036492"/>
    </source>
</evidence>
<dbReference type="EMBL" id="OENE01000025">
    <property type="protein sequence ID" value="SOU89328.1"/>
    <property type="molecule type" value="Genomic_DNA"/>
</dbReference>
<organism evidence="9 10">
    <name type="scientific">Tenacibaculum finnmarkense genomovar ulcerans</name>
    <dbReference type="NCBI Taxonomy" id="2781388"/>
    <lineage>
        <taxon>Bacteria</taxon>
        <taxon>Pseudomonadati</taxon>
        <taxon>Bacteroidota</taxon>
        <taxon>Flavobacteriia</taxon>
        <taxon>Flavobacteriales</taxon>
        <taxon>Flavobacteriaceae</taxon>
        <taxon>Tenacibaculum</taxon>
        <taxon>Tenacibaculum finnmarkense</taxon>
    </lineage>
</organism>
<dbReference type="SUPFAM" id="SSF53720">
    <property type="entry name" value="ALDH-like"/>
    <property type="match status" value="1"/>
</dbReference>
<dbReference type="FunFam" id="3.40.605.10:FF:000004">
    <property type="entry name" value="Aldehyde dehydrogenase"/>
    <property type="match status" value="1"/>
</dbReference>
<dbReference type="GeneID" id="86819682"/>
<gene>
    <name evidence="9" type="primary">ywdH</name>
    <name evidence="9" type="ORF">TNO010_310184</name>
</gene>
<dbReference type="CDD" id="cd07136">
    <property type="entry name" value="ALDH_YwdH-P39616"/>
    <property type="match status" value="1"/>
</dbReference>
<accession>A0A2I2M9V2</accession>
<evidence type="ECO:0000256" key="7">
    <source>
        <dbReference type="RuleBase" id="RU003345"/>
    </source>
</evidence>
<dbReference type="PROSITE" id="PS00687">
    <property type="entry name" value="ALDEHYDE_DEHYDR_GLU"/>
    <property type="match status" value="1"/>
</dbReference>
<dbReference type="GO" id="GO:0005737">
    <property type="term" value="C:cytoplasm"/>
    <property type="evidence" value="ECO:0007669"/>
    <property type="project" value="TreeGrafter"/>
</dbReference>
<dbReference type="Gene3D" id="3.40.309.10">
    <property type="entry name" value="Aldehyde Dehydrogenase, Chain A, domain 2"/>
    <property type="match status" value="1"/>
</dbReference>
<evidence type="ECO:0000313" key="9">
    <source>
        <dbReference type="EMBL" id="SOU89328.1"/>
    </source>
</evidence>
<dbReference type="RefSeq" id="WP_172505613.1">
    <property type="nucleotide sequence ID" value="NZ_JAJHTC010000005.1"/>
</dbReference>
<evidence type="ECO:0000256" key="5">
    <source>
        <dbReference type="PIRSR" id="PIRSR036492-1"/>
    </source>
</evidence>
<dbReference type="FunFam" id="3.40.309.10:FF:000003">
    <property type="entry name" value="Aldehyde dehydrogenase"/>
    <property type="match status" value="1"/>
</dbReference>
<sequence length="458" mass="51381">MDISELVQAQKNFFSTQQTNDISFRKNALKKLQKELIERESDILKALYDDFKKSTYEAVMTETALVLAELKMTIKNLNAWSKPKRILPALLNFPSSAKIYKEPYGTTLIISPWNYPHQLAFAPLVGAVAAGNTVVLKPSELTPNVSKITQEIISAVFDKNHVAVIQGGVAVSQKLLAQRWDYIFFTGSVPVGKIVAKAAAEHLTPITLELGGKSPCIIDQTANIPLAAKRLVWGKFINAGQTCIAPDYLLIHQSVKEDFIKHFKQEIINAYTENPQNSTDFPRIINTRNFDRLALLLKDENCLIGGQTNRQEKYIAPTLINEPSLDSEVMKEEIFGPIFPLISYQKETDLDAIILKYDKPLALYVFTKRNHFAKKIIARYSFGGGTINDTMVHFANHRLPFGGVGESGVGNYHGKQTFNTFSHQKGIVKRANWLDIPVRYAPYKGKLKQLKILLKIGS</sequence>
<evidence type="ECO:0000256" key="3">
    <source>
        <dbReference type="ARBA" id="ARBA00023027"/>
    </source>
</evidence>
<evidence type="ECO:0000256" key="2">
    <source>
        <dbReference type="ARBA" id="ARBA00023002"/>
    </source>
</evidence>
<dbReference type="InterPro" id="IPR016162">
    <property type="entry name" value="Ald_DH_N"/>
</dbReference>
<evidence type="ECO:0000256" key="1">
    <source>
        <dbReference type="ARBA" id="ARBA00009986"/>
    </source>
</evidence>
<reference evidence="9 10" key="1">
    <citation type="submission" date="2017-11" db="EMBL/GenBank/DDBJ databases">
        <authorList>
            <person name="Duchaud E."/>
        </authorList>
    </citation>
    <scope>NUCLEOTIDE SEQUENCE [LARGE SCALE GENOMIC DNA]</scope>
    <source>
        <strain evidence="9 10">TNO010</strain>
    </source>
</reference>
<feature type="active site" evidence="5 6">
    <location>
        <position position="209"/>
    </location>
</feature>
<dbReference type="Pfam" id="PF00171">
    <property type="entry name" value="Aldedh"/>
    <property type="match status" value="1"/>
</dbReference>
<feature type="domain" description="Aldehyde dehydrogenase" evidence="8">
    <location>
        <begin position="2"/>
        <end position="425"/>
    </location>
</feature>
<dbReference type="InterPro" id="IPR016161">
    <property type="entry name" value="Ald_DH/histidinol_DH"/>
</dbReference>
<keyword evidence="3" id="KW-0520">NAD</keyword>
<keyword evidence="2 4" id="KW-0560">Oxidoreductase</keyword>
<dbReference type="PIRSF" id="PIRSF036492">
    <property type="entry name" value="ALDH"/>
    <property type="match status" value="1"/>
</dbReference>
<dbReference type="InterPro" id="IPR016163">
    <property type="entry name" value="Ald_DH_C"/>
</dbReference>
<feature type="active site" evidence="5">
    <location>
        <position position="243"/>
    </location>
</feature>
<proteinExistence type="inferred from homology"/>
<dbReference type="PROSITE" id="PS00070">
    <property type="entry name" value="ALDEHYDE_DEHYDR_CYS"/>
    <property type="match status" value="1"/>
</dbReference>
<dbReference type="Gene3D" id="3.40.605.10">
    <property type="entry name" value="Aldehyde Dehydrogenase, Chain A, domain 1"/>
    <property type="match status" value="1"/>
</dbReference>
<dbReference type="PANTHER" id="PTHR43570:SF16">
    <property type="entry name" value="ALDEHYDE DEHYDROGENASE TYPE III, ISOFORM Q"/>
    <property type="match status" value="1"/>
</dbReference>
<evidence type="ECO:0000259" key="8">
    <source>
        <dbReference type="Pfam" id="PF00171"/>
    </source>
</evidence>
<comment type="similarity">
    <text evidence="1 4 7">Belongs to the aldehyde dehydrogenase family.</text>
</comment>
<name>A0A2I2M9V2_9FLAO</name>